<gene>
    <name evidence="1" type="ORF">CDAR_424111</name>
</gene>
<evidence type="ECO:0000313" key="1">
    <source>
        <dbReference type="EMBL" id="GIY40151.1"/>
    </source>
</evidence>
<dbReference type="Proteomes" id="UP001054837">
    <property type="component" value="Unassembled WGS sequence"/>
</dbReference>
<name>A0AAV4T4G4_9ARAC</name>
<sequence>MRQAKEYAYPGKTSNVANLRCFGREEERGSGEKKSHLSNDITQFVFLKSRFQMKWLLQKNIFILPAILRRSSIRKTTLTFQGFLNLTPAKRNRNGFFPPFSF</sequence>
<comment type="caution">
    <text evidence="1">The sequence shown here is derived from an EMBL/GenBank/DDBJ whole genome shotgun (WGS) entry which is preliminary data.</text>
</comment>
<protein>
    <recommendedName>
        <fullName evidence="3">Ribosomal protein L32</fullName>
    </recommendedName>
</protein>
<evidence type="ECO:0008006" key="3">
    <source>
        <dbReference type="Google" id="ProtNLM"/>
    </source>
</evidence>
<accession>A0AAV4T4G4</accession>
<organism evidence="1 2">
    <name type="scientific">Caerostris darwini</name>
    <dbReference type="NCBI Taxonomy" id="1538125"/>
    <lineage>
        <taxon>Eukaryota</taxon>
        <taxon>Metazoa</taxon>
        <taxon>Ecdysozoa</taxon>
        <taxon>Arthropoda</taxon>
        <taxon>Chelicerata</taxon>
        <taxon>Arachnida</taxon>
        <taxon>Araneae</taxon>
        <taxon>Araneomorphae</taxon>
        <taxon>Entelegynae</taxon>
        <taxon>Araneoidea</taxon>
        <taxon>Araneidae</taxon>
        <taxon>Caerostris</taxon>
    </lineage>
</organism>
<dbReference type="EMBL" id="BPLQ01008891">
    <property type="protein sequence ID" value="GIY40151.1"/>
    <property type="molecule type" value="Genomic_DNA"/>
</dbReference>
<proteinExistence type="predicted"/>
<reference evidence="1 2" key="1">
    <citation type="submission" date="2021-06" db="EMBL/GenBank/DDBJ databases">
        <title>Caerostris darwini draft genome.</title>
        <authorList>
            <person name="Kono N."/>
            <person name="Arakawa K."/>
        </authorList>
    </citation>
    <scope>NUCLEOTIDE SEQUENCE [LARGE SCALE GENOMIC DNA]</scope>
</reference>
<evidence type="ECO:0000313" key="2">
    <source>
        <dbReference type="Proteomes" id="UP001054837"/>
    </source>
</evidence>
<dbReference type="AlphaFoldDB" id="A0AAV4T4G4"/>
<keyword evidence="2" id="KW-1185">Reference proteome</keyword>